<evidence type="ECO:0000256" key="1">
    <source>
        <dbReference type="ARBA" id="ARBA00001946"/>
    </source>
</evidence>
<gene>
    <name evidence="7" type="primary">ppa</name>
    <name evidence="8" type="ORF">SAMN05421770_111106</name>
</gene>
<feature type="binding site" evidence="7">
    <location>
        <position position="60"/>
    </location>
    <ligand>
        <name>substrate</name>
    </ligand>
</feature>
<evidence type="ECO:0000256" key="3">
    <source>
        <dbReference type="ARBA" id="ARBA00022723"/>
    </source>
</evidence>
<evidence type="ECO:0000256" key="2">
    <source>
        <dbReference type="ARBA" id="ARBA00022490"/>
    </source>
</evidence>
<evidence type="ECO:0000256" key="7">
    <source>
        <dbReference type="HAMAP-Rule" id="MF_00209"/>
    </source>
</evidence>
<reference evidence="8 9" key="1">
    <citation type="submission" date="2017-06" db="EMBL/GenBank/DDBJ databases">
        <authorList>
            <person name="Kim H.J."/>
            <person name="Triplett B.A."/>
        </authorList>
    </citation>
    <scope>NUCLEOTIDE SEQUENCE [LARGE SCALE GENOMIC DNA]</scope>
    <source>
        <strain evidence="8 9">DSM 18704</strain>
    </source>
</reference>
<dbReference type="CDD" id="cd00412">
    <property type="entry name" value="pyrophosphatase"/>
    <property type="match status" value="1"/>
</dbReference>
<feature type="binding site" evidence="7">
    <location>
        <position position="107"/>
    </location>
    <ligand>
        <name>Mg(2+)</name>
        <dbReference type="ChEBI" id="CHEBI:18420"/>
        <label>1</label>
    </ligand>
</feature>
<name>A0A239MD02_9BACT</name>
<comment type="subunit">
    <text evidence="7">Homohexamer.</text>
</comment>
<dbReference type="GO" id="GO:0006796">
    <property type="term" value="P:phosphate-containing compound metabolic process"/>
    <property type="evidence" value="ECO:0007669"/>
    <property type="project" value="InterPro"/>
</dbReference>
<dbReference type="Pfam" id="PF00719">
    <property type="entry name" value="Pyrophosphatase"/>
    <property type="match status" value="1"/>
</dbReference>
<dbReference type="EC" id="3.6.1.1" evidence="7"/>
<evidence type="ECO:0000313" key="9">
    <source>
        <dbReference type="Proteomes" id="UP000198356"/>
    </source>
</evidence>
<keyword evidence="5 7" id="KW-0460">Magnesium</keyword>
<dbReference type="AlphaFoldDB" id="A0A239MD02"/>
<organism evidence="8 9">
    <name type="scientific">Granulicella rosea</name>
    <dbReference type="NCBI Taxonomy" id="474952"/>
    <lineage>
        <taxon>Bacteria</taxon>
        <taxon>Pseudomonadati</taxon>
        <taxon>Acidobacteriota</taxon>
        <taxon>Terriglobia</taxon>
        <taxon>Terriglobales</taxon>
        <taxon>Acidobacteriaceae</taxon>
        <taxon>Granulicella</taxon>
    </lineage>
</organism>
<keyword evidence="4 7" id="KW-0378">Hydrolase</keyword>
<dbReference type="Proteomes" id="UP000198356">
    <property type="component" value="Unassembled WGS sequence"/>
</dbReference>
<keyword evidence="2 7" id="KW-0963">Cytoplasm</keyword>
<keyword evidence="3 7" id="KW-0479">Metal-binding</keyword>
<dbReference type="SUPFAM" id="SSF50324">
    <property type="entry name" value="Inorganic pyrophosphatase"/>
    <property type="match status" value="1"/>
</dbReference>
<comment type="cofactor">
    <cofactor evidence="1 7">
        <name>Mg(2+)</name>
        <dbReference type="ChEBI" id="CHEBI:18420"/>
    </cofactor>
</comment>
<feature type="binding site" evidence="7">
    <location>
        <position position="75"/>
    </location>
    <ligand>
        <name>Mg(2+)</name>
        <dbReference type="ChEBI" id="CHEBI:18420"/>
        <label>2</label>
    </ligand>
</feature>
<dbReference type="HAMAP" id="MF_00209">
    <property type="entry name" value="Inorganic_PPase"/>
    <property type="match status" value="1"/>
</dbReference>
<feature type="binding site" evidence="7">
    <location>
        <position position="34"/>
    </location>
    <ligand>
        <name>substrate</name>
    </ligand>
</feature>
<feature type="binding site" evidence="7">
    <location>
        <position position="70"/>
    </location>
    <ligand>
        <name>Mg(2+)</name>
        <dbReference type="ChEBI" id="CHEBI:18420"/>
        <label>1</label>
    </ligand>
</feature>
<protein>
    <recommendedName>
        <fullName evidence="7">Inorganic pyrophosphatase</fullName>
        <ecNumber evidence="7">3.6.1.1</ecNumber>
    </recommendedName>
    <alternativeName>
        <fullName evidence="7">Pyrophosphate phospho-hydrolase</fullName>
        <shortName evidence="7">PPase</shortName>
    </alternativeName>
</protein>
<feature type="binding site" evidence="7">
    <location>
        <position position="75"/>
    </location>
    <ligand>
        <name>Mg(2+)</name>
        <dbReference type="ChEBI" id="CHEBI:18420"/>
        <label>1</label>
    </ligand>
</feature>
<comment type="catalytic activity">
    <reaction evidence="6 7">
        <text>diphosphate + H2O = 2 phosphate + H(+)</text>
        <dbReference type="Rhea" id="RHEA:24576"/>
        <dbReference type="ChEBI" id="CHEBI:15377"/>
        <dbReference type="ChEBI" id="CHEBI:15378"/>
        <dbReference type="ChEBI" id="CHEBI:33019"/>
        <dbReference type="ChEBI" id="CHEBI:43474"/>
        <dbReference type="EC" id="3.6.1.1"/>
    </reaction>
</comment>
<dbReference type="Gene3D" id="3.90.80.10">
    <property type="entry name" value="Inorganic pyrophosphatase"/>
    <property type="match status" value="1"/>
</dbReference>
<dbReference type="InterPro" id="IPR008162">
    <property type="entry name" value="Pyrophosphatase"/>
</dbReference>
<dbReference type="FunFam" id="3.90.80.10:FF:000003">
    <property type="entry name" value="Inorganic pyrophosphatase"/>
    <property type="match status" value="1"/>
</dbReference>
<proteinExistence type="inferred from homology"/>
<dbReference type="GO" id="GO:0000287">
    <property type="term" value="F:magnesium ion binding"/>
    <property type="evidence" value="ECO:0007669"/>
    <property type="project" value="UniProtKB-UniRule"/>
</dbReference>
<comment type="similarity">
    <text evidence="7">Belongs to the PPase family.</text>
</comment>
<evidence type="ECO:0000256" key="6">
    <source>
        <dbReference type="ARBA" id="ARBA00047820"/>
    </source>
</evidence>
<dbReference type="GO" id="GO:0005737">
    <property type="term" value="C:cytoplasm"/>
    <property type="evidence" value="ECO:0007669"/>
    <property type="project" value="UniProtKB-SubCell"/>
</dbReference>
<evidence type="ECO:0000256" key="5">
    <source>
        <dbReference type="ARBA" id="ARBA00022842"/>
    </source>
</evidence>
<dbReference type="PANTHER" id="PTHR10286">
    <property type="entry name" value="INORGANIC PYROPHOSPHATASE"/>
    <property type="match status" value="1"/>
</dbReference>
<comment type="function">
    <text evidence="7">Catalyzes the hydrolysis of inorganic pyrophosphate (PPi) forming two phosphate ions.</text>
</comment>
<evidence type="ECO:0000313" key="8">
    <source>
        <dbReference type="EMBL" id="SNT40615.1"/>
    </source>
</evidence>
<comment type="subcellular location">
    <subcellularLocation>
        <location evidence="7">Cytoplasm</location>
    </subcellularLocation>
</comment>
<keyword evidence="9" id="KW-1185">Reference proteome</keyword>
<dbReference type="GO" id="GO:0004427">
    <property type="term" value="F:inorganic diphosphate phosphatase activity"/>
    <property type="evidence" value="ECO:0007669"/>
    <property type="project" value="UniProtKB-UniRule"/>
</dbReference>
<dbReference type="InterPro" id="IPR036649">
    <property type="entry name" value="Pyrophosphatase_sf"/>
</dbReference>
<dbReference type="PROSITE" id="PS00387">
    <property type="entry name" value="PPASE"/>
    <property type="match status" value="1"/>
</dbReference>
<evidence type="ECO:0000256" key="4">
    <source>
        <dbReference type="ARBA" id="ARBA00022801"/>
    </source>
</evidence>
<feature type="binding site" evidence="7">
    <location>
        <position position="48"/>
    </location>
    <ligand>
        <name>substrate</name>
    </ligand>
</feature>
<sequence length="189" mass="21556">MPDFMPNYMELPVGPKSPEVINVVIEIPGDGVNKYEYDKDLHVFRLDRNLYSPVHYPGDYGFIPSTLGDDGDPLDVLVLVDSPSFTGCVMEVRPIGLLEMMDQGLGDEKVLCVGMGNPRYKDVWNFSEIYPHMLKEITHFFSIYKDLEGKRVEVKGWRDAAFARNKVQEAQQRFIDNKTNPEEKPVPKG</sequence>
<dbReference type="EMBL" id="FZOU01000011">
    <property type="protein sequence ID" value="SNT40615.1"/>
    <property type="molecule type" value="Genomic_DNA"/>
</dbReference>
<feature type="binding site" evidence="7">
    <location>
        <position position="144"/>
    </location>
    <ligand>
        <name>substrate</name>
    </ligand>
</feature>
<accession>A0A239MD02</accession>